<evidence type="ECO:0000256" key="3">
    <source>
        <dbReference type="ARBA" id="ARBA00022692"/>
    </source>
</evidence>
<comment type="caution">
    <text evidence="7">The sequence shown here is derived from an EMBL/GenBank/DDBJ whole genome shotgun (WGS) entry which is preliminary data.</text>
</comment>
<reference evidence="7" key="1">
    <citation type="submission" date="2021-08" db="EMBL/GenBank/DDBJ databases">
        <title>Chromosome-Level Trichoderma cornu-damae using Hi-C Data.</title>
        <authorList>
            <person name="Kim C.S."/>
        </authorList>
    </citation>
    <scope>NUCLEOTIDE SEQUENCE</scope>
    <source>
        <strain evidence="7">KA19-0412C</strain>
    </source>
</reference>
<sequence length="489" mass="55101">MLVTYKNNRSIPALIIALCFVLFYCLFDPSLENYGYKPAAKQKGTVTGQRKLLEPDAEPDAVGTPAKAKTAGKAVVSSYKGLSTDDVLLIVKTGGTTMWKRMLVHLATTLSHDRIPLANTAIYSDLPEQIGPFTVIDVLANMSAAAKAKPDFDVYRQQPEYMAHNYYVEAAGISGDEWGPTGGWIIDKYKFIPLIQHAGDNWPEAKWYIYTEDDTYLFLPGVLRHLAEFDWTRPHYLGGFAAKSDVIFAHGGSGFALSRGAWEQSFGRQGNRGGGLAEEYYQYTADHCCGDQVLAHALRKHGVRFGENGGDGKFTFGFNSVVHWDFAFSRANWCRPLLSWHKVHNRDVARYYDLERRWDWSKGPLLYRDFFRDVILPGVKKHAQWWDNRSGAFEVSSGTRESAPAPAPGAGGGSYDEVLWSKAWESVEACEAACKGWTECMQWNFVEDLCKMDDRIFMGQGYAPAMSQRKTALMHTSGWMYKRLERWTC</sequence>
<evidence type="ECO:0000256" key="6">
    <source>
        <dbReference type="ARBA" id="ARBA00023136"/>
    </source>
</evidence>
<keyword evidence="8" id="KW-1185">Reference proteome</keyword>
<dbReference type="OrthoDB" id="414175at2759"/>
<proteinExistence type="inferred from homology"/>
<comment type="subcellular location">
    <subcellularLocation>
        <location evidence="1">Membrane</location>
        <topology evidence="1">Single-pass type II membrane protein</topology>
    </subcellularLocation>
</comment>
<protein>
    <submittedName>
        <fullName evidence="7">Glycosyltransferase family 31 protein</fullName>
    </submittedName>
</protein>
<evidence type="ECO:0000313" key="8">
    <source>
        <dbReference type="Proteomes" id="UP000827724"/>
    </source>
</evidence>
<keyword evidence="3" id="KW-0812">Transmembrane</keyword>
<evidence type="ECO:0000256" key="5">
    <source>
        <dbReference type="ARBA" id="ARBA00022989"/>
    </source>
</evidence>
<dbReference type="Proteomes" id="UP000827724">
    <property type="component" value="Unassembled WGS sequence"/>
</dbReference>
<dbReference type="AlphaFoldDB" id="A0A9P8QGE6"/>
<keyword evidence="4" id="KW-0735">Signal-anchor</keyword>
<dbReference type="PANTHER" id="PTHR23033">
    <property type="entry name" value="BETA1,3-GALACTOSYLTRANSFERASE"/>
    <property type="match status" value="1"/>
</dbReference>
<dbReference type="Gene3D" id="3.90.550.50">
    <property type="match status" value="1"/>
</dbReference>
<keyword evidence="6" id="KW-0472">Membrane</keyword>
<comment type="similarity">
    <text evidence="2">Belongs to the glycosyltransferase 31 family. Beta3-Gal-T subfamily.</text>
</comment>
<dbReference type="GO" id="GO:0016020">
    <property type="term" value="C:membrane"/>
    <property type="evidence" value="ECO:0007669"/>
    <property type="project" value="UniProtKB-SubCell"/>
</dbReference>
<dbReference type="InterPro" id="IPR026050">
    <property type="entry name" value="C1GALT1/C1GALT1_chp1"/>
</dbReference>
<evidence type="ECO:0000256" key="2">
    <source>
        <dbReference type="ARBA" id="ARBA00006462"/>
    </source>
</evidence>
<name>A0A9P8QGE6_9HYPO</name>
<dbReference type="PANTHER" id="PTHR23033:SF47">
    <property type="entry name" value="APPLE DOMAIN-CONTAINING PROTEIN-RELATED"/>
    <property type="match status" value="1"/>
</dbReference>
<evidence type="ECO:0000256" key="4">
    <source>
        <dbReference type="ARBA" id="ARBA00022968"/>
    </source>
</evidence>
<accession>A0A9P8QGE6</accession>
<evidence type="ECO:0000313" key="7">
    <source>
        <dbReference type="EMBL" id="KAH6604304.1"/>
    </source>
</evidence>
<keyword evidence="5" id="KW-1133">Transmembrane helix</keyword>
<evidence type="ECO:0000256" key="1">
    <source>
        <dbReference type="ARBA" id="ARBA00004606"/>
    </source>
</evidence>
<organism evidence="7 8">
    <name type="scientific">Trichoderma cornu-damae</name>
    <dbReference type="NCBI Taxonomy" id="654480"/>
    <lineage>
        <taxon>Eukaryota</taxon>
        <taxon>Fungi</taxon>
        <taxon>Dikarya</taxon>
        <taxon>Ascomycota</taxon>
        <taxon>Pezizomycotina</taxon>
        <taxon>Sordariomycetes</taxon>
        <taxon>Hypocreomycetidae</taxon>
        <taxon>Hypocreales</taxon>
        <taxon>Hypocreaceae</taxon>
        <taxon>Trichoderma</taxon>
    </lineage>
</organism>
<dbReference type="EMBL" id="JAIWOZ010000006">
    <property type="protein sequence ID" value="KAH6604304.1"/>
    <property type="molecule type" value="Genomic_DNA"/>
</dbReference>
<gene>
    <name evidence="7" type="ORF">Trco_007750</name>
</gene>